<evidence type="ECO:0000256" key="2">
    <source>
        <dbReference type="ARBA" id="ARBA00022692"/>
    </source>
</evidence>
<dbReference type="InterPro" id="IPR037185">
    <property type="entry name" value="EmrE-like"/>
</dbReference>
<dbReference type="InterPro" id="IPR000620">
    <property type="entry name" value="EamA_dom"/>
</dbReference>
<feature type="transmembrane region" description="Helical" evidence="5">
    <location>
        <begin position="87"/>
        <end position="108"/>
    </location>
</feature>
<dbReference type="Proteomes" id="UP001271769">
    <property type="component" value="Unassembled WGS sequence"/>
</dbReference>
<keyword evidence="8" id="KW-1185">Reference proteome</keyword>
<dbReference type="EMBL" id="JAXCLX010000001">
    <property type="protein sequence ID" value="MDY0871147.1"/>
    <property type="molecule type" value="Genomic_DNA"/>
</dbReference>
<comment type="subcellular location">
    <subcellularLocation>
        <location evidence="1">Membrane</location>
        <topology evidence="1">Multi-pass membrane protein</topology>
    </subcellularLocation>
</comment>
<dbReference type="PANTHER" id="PTHR32322:SF9">
    <property type="entry name" value="AMINO-ACID METABOLITE EFFLUX PUMP-RELATED"/>
    <property type="match status" value="1"/>
</dbReference>
<accession>A0ABU5DVZ4</accession>
<feature type="transmembrane region" description="Helical" evidence="5">
    <location>
        <begin position="202"/>
        <end position="225"/>
    </location>
</feature>
<proteinExistence type="predicted"/>
<feature type="transmembrane region" description="Helical" evidence="5">
    <location>
        <begin position="117"/>
        <end position="134"/>
    </location>
</feature>
<evidence type="ECO:0000256" key="3">
    <source>
        <dbReference type="ARBA" id="ARBA00022989"/>
    </source>
</evidence>
<sequence length="294" mass="31409">MLARHVALLAFSQILWGANFAVVKWGLADWPPLFFAGLRMVAVAALICPFIGLPKKSDLKALLPLGLTLGVIHFGAIFHGINRVDAATSSIIIQIQVPLSALAAAWIFGDKIGWRRWSGMALAFVGIVVLVGRPSFTGGWIGTGLMILAAVSWVGSNLLIKRLAENMDGWRINAWVGLVAGPLMLGLSFATESGQIEAVSQASLAGWAAMAYQVLIVTALCYGIWYAMMGRYPVSQVMPFTLLEPIFGATTAVLLLGESWDMRLVLGALLTMSGLAIIILRRPQAVEQPVGPGA</sequence>
<dbReference type="Gene3D" id="1.10.3730.20">
    <property type="match status" value="1"/>
</dbReference>
<name>A0ABU5DVZ4_9PROT</name>
<evidence type="ECO:0000259" key="6">
    <source>
        <dbReference type="Pfam" id="PF00892"/>
    </source>
</evidence>
<feature type="transmembrane region" description="Helical" evidence="5">
    <location>
        <begin position="262"/>
        <end position="280"/>
    </location>
</feature>
<keyword evidence="2 5" id="KW-0812">Transmembrane</keyword>
<dbReference type="RefSeq" id="WP_320499513.1">
    <property type="nucleotide sequence ID" value="NZ_JAXCLX010000001.1"/>
</dbReference>
<evidence type="ECO:0000256" key="1">
    <source>
        <dbReference type="ARBA" id="ARBA00004141"/>
    </source>
</evidence>
<evidence type="ECO:0000256" key="5">
    <source>
        <dbReference type="SAM" id="Phobius"/>
    </source>
</evidence>
<reference evidence="7 8" key="1">
    <citation type="journal article" date="2013" name="Antonie Van Leeuwenhoek">
        <title>Dongia rigui sp. nov., isolated from freshwater of a large wetland in Korea.</title>
        <authorList>
            <person name="Baik K.S."/>
            <person name="Hwang Y.M."/>
            <person name="Choi J.S."/>
            <person name="Kwon J."/>
            <person name="Seong C.N."/>
        </authorList>
    </citation>
    <scope>NUCLEOTIDE SEQUENCE [LARGE SCALE GENOMIC DNA]</scope>
    <source>
        <strain evidence="7 8">04SU4-P</strain>
    </source>
</reference>
<comment type="caution">
    <text evidence="7">The sequence shown here is derived from an EMBL/GenBank/DDBJ whole genome shotgun (WGS) entry which is preliminary data.</text>
</comment>
<gene>
    <name evidence="7" type="ORF">SMD31_04420</name>
</gene>
<feature type="transmembrane region" description="Helical" evidence="5">
    <location>
        <begin position="30"/>
        <end position="54"/>
    </location>
</feature>
<dbReference type="InterPro" id="IPR050638">
    <property type="entry name" value="AA-Vitamin_Transporters"/>
</dbReference>
<dbReference type="Pfam" id="PF00892">
    <property type="entry name" value="EamA"/>
    <property type="match status" value="2"/>
</dbReference>
<feature type="transmembrane region" description="Helical" evidence="5">
    <location>
        <begin position="172"/>
        <end position="190"/>
    </location>
</feature>
<evidence type="ECO:0000313" key="7">
    <source>
        <dbReference type="EMBL" id="MDY0871147.1"/>
    </source>
</evidence>
<evidence type="ECO:0000256" key="4">
    <source>
        <dbReference type="ARBA" id="ARBA00023136"/>
    </source>
</evidence>
<feature type="transmembrane region" description="Helical" evidence="5">
    <location>
        <begin position="237"/>
        <end position="256"/>
    </location>
</feature>
<keyword evidence="4 5" id="KW-0472">Membrane</keyword>
<dbReference type="PANTHER" id="PTHR32322">
    <property type="entry name" value="INNER MEMBRANE TRANSPORTER"/>
    <property type="match status" value="1"/>
</dbReference>
<evidence type="ECO:0000313" key="8">
    <source>
        <dbReference type="Proteomes" id="UP001271769"/>
    </source>
</evidence>
<feature type="transmembrane region" description="Helical" evidence="5">
    <location>
        <begin position="140"/>
        <end position="160"/>
    </location>
</feature>
<feature type="domain" description="EamA" evidence="6">
    <location>
        <begin position="141"/>
        <end position="279"/>
    </location>
</feature>
<feature type="transmembrane region" description="Helical" evidence="5">
    <location>
        <begin position="61"/>
        <end position="81"/>
    </location>
</feature>
<dbReference type="SUPFAM" id="SSF103481">
    <property type="entry name" value="Multidrug resistance efflux transporter EmrE"/>
    <property type="match status" value="2"/>
</dbReference>
<organism evidence="7 8">
    <name type="scientific">Dongia rigui</name>
    <dbReference type="NCBI Taxonomy" id="940149"/>
    <lineage>
        <taxon>Bacteria</taxon>
        <taxon>Pseudomonadati</taxon>
        <taxon>Pseudomonadota</taxon>
        <taxon>Alphaproteobacteria</taxon>
        <taxon>Rhodospirillales</taxon>
        <taxon>Dongiaceae</taxon>
        <taxon>Dongia</taxon>
    </lineage>
</organism>
<keyword evidence="3 5" id="KW-1133">Transmembrane helix</keyword>
<feature type="domain" description="EamA" evidence="6">
    <location>
        <begin position="8"/>
        <end position="131"/>
    </location>
</feature>
<protein>
    <submittedName>
        <fullName evidence="7">EamA family transporter</fullName>
    </submittedName>
</protein>